<accession>A0A6J7X6R3</accession>
<dbReference type="EMBL" id="LR798360">
    <property type="protein sequence ID" value="CAB5226309.1"/>
    <property type="molecule type" value="Genomic_DNA"/>
</dbReference>
<proteinExistence type="predicted"/>
<organism evidence="1">
    <name type="scientific">uncultured Caudovirales phage</name>
    <dbReference type="NCBI Taxonomy" id="2100421"/>
    <lineage>
        <taxon>Viruses</taxon>
        <taxon>Duplodnaviria</taxon>
        <taxon>Heunggongvirae</taxon>
        <taxon>Uroviricota</taxon>
        <taxon>Caudoviricetes</taxon>
        <taxon>Peduoviridae</taxon>
        <taxon>Maltschvirus</taxon>
        <taxon>Maltschvirus maltsch</taxon>
    </lineage>
</organism>
<sequence length="65" mass="8087">MNRLLAYIFYYLGDFCWRIVCWTDWNTVTRHLIAMPSWSLYRKFMSLSLDYDEKAGYFLWKKTEE</sequence>
<name>A0A6J7X6R3_9CAUD</name>
<evidence type="ECO:0000313" key="1">
    <source>
        <dbReference type="EMBL" id="CAB5226309.1"/>
    </source>
</evidence>
<protein>
    <submittedName>
        <fullName evidence="1">Uncharacterized protein</fullName>
    </submittedName>
</protein>
<reference evidence="1" key="1">
    <citation type="submission" date="2020-05" db="EMBL/GenBank/DDBJ databases">
        <authorList>
            <person name="Chiriac C."/>
            <person name="Salcher M."/>
            <person name="Ghai R."/>
            <person name="Kavagutti S V."/>
        </authorList>
    </citation>
    <scope>NUCLEOTIDE SEQUENCE</scope>
</reference>
<gene>
    <name evidence="1" type="ORF">UFOVP760_88</name>
</gene>